<dbReference type="Proteomes" id="UP000018208">
    <property type="component" value="Unassembled WGS sequence"/>
</dbReference>
<organism evidence="2">
    <name type="scientific">Spironucleus salmonicida</name>
    <dbReference type="NCBI Taxonomy" id="348837"/>
    <lineage>
        <taxon>Eukaryota</taxon>
        <taxon>Metamonada</taxon>
        <taxon>Diplomonadida</taxon>
        <taxon>Hexamitidae</taxon>
        <taxon>Hexamitinae</taxon>
        <taxon>Spironucleus</taxon>
    </lineage>
</organism>
<feature type="coiled-coil region" evidence="1">
    <location>
        <begin position="107"/>
        <end position="141"/>
    </location>
</feature>
<evidence type="ECO:0000256" key="1">
    <source>
        <dbReference type="SAM" id="Coils"/>
    </source>
</evidence>
<evidence type="ECO:0000313" key="2">
    <source>
        <dbReference type="EMBL" id="EST45296.1"/>
    </source>
</evidence>
<feature type="coiled-coil region" evidence="1">
    <location>
        <begin position="389"/>
        <end position="516"/>
    </location>
</feature>
<keyword evidence="4" id="KW-1185">Reference proteome</keyword>
<sequence>MHLQRHHKTIDLESQLALQNIVIKQLRLQYNRQKEQFVQQLTVFRDSSEQRLHNLQIFYIEELMRVFDFSEIDEVKQHIIQLIKRSQFSAERIKDLRQVHESNMKLCQQTQNEVLDLKRQIEQLNQTIESKQMVIDELTIVNEKNTIFSDDDGANNFSITGSTQEISRMTSYTSLEECSYGKMIQKVKNQRSKQPQNFRKYKQVSEQSQIFSSYQTNVNKLGNKSLFVQNLTTTMVGDELDFRQIKLTVSEDLNQYKMTRNPINKEGYLTQLVPHSQPPIQTQENSIQMSLLKDASFQAIQLLKTNIAGQQNQSTYNEQQYISIVMPWIIDVESSKQIIMKKHAEMLEKYNETITQLNRASSQNYQYREQIFMLKNSLNQSAYIFQQKLDEHDIDIKQISEVLKKANQLKQEAESKLSLELDTQQRLNHELYNQELKIENQQQQINQFKDKILEIQKSSIQNIKEKEINKLQLKIDHQMEVIQILENQLKSVGCRMKDLEYQNQDLISETKKLQVQQENSLNNSNSIDCAMSSSKVTFLENQLSQLNSKVNEQVDYLVQRNEYCNIIQKQNDQYNQKLNQFKADNSYLKRKIIDLTSQIKGLMEEKQDQTTTLQQLVLKLKNKKIENQKESSDQKQNLIKSNMHQTSQNNNILLKSSTTKIPKGQFNGQDIIKDSLNRVLSVKRFSEENFAESFSIPNSQNNTLEFESSNQSTIDFIQNKFCLDDQNQNTAENLLNFAKTVYTQDVLDISIQNQYVQTDIVTEQLTFQNCFTQVDNENINKQVQTMMFINYDDPQILQLSKEVEYLYQQIQIYEQANIMQETKNQMISQSYSDFEQQLRNAQFMIQQQVEDIYSQKYRYYNLLRTSQSHQCPTKIDFQEEFFAGFQLQKDSYQCQIKKLENSFFDELSLNQQQRKQIDRNNLEFNLIKVDLSATLQQISIFQSQIFTNFQNLKVKFNSFNNKLEVLTCKVADQKQIQQYYQNLLRNIGNKGELLTLLNDVIYLNITHNHKLWIETVILSLNQNEQIVLSNIRGNLLQIDENKQSNIQNYGHSNKYCQNESIEQSDQESQVSLDINELITHSEQYTKLQIIIQEYQETDQFQNTQIEFLRDEVKEIKNDYDIQIKQIRLVHAGRPPRDEDIAIIHQQKLLLEKQKQQILDLSLRYKALTREFQISDGLIEMMVGGRSNSTSQVRQNKWNLNAPTLKRFL</sequence>
<feature type="coiled-coil region" evidence="1">
    <location>
        <begin position="564"/>
        <end position="623"/>
    </location>
</feature>
<name>V6LNJ7_9EUKA</name>
<proteinExistence type="predicted"/>
<dbReference type="VEuPathDB" id="GiardiaDB:SS50377_20242"/>
<dbReference type="EMBL" id="AUWU02000001">
    <property type="protein sequence ID" value="KAH0576896.1"/>
    <property type="molecule type" value="Genomic_DNA"/>
</dbReference>
<protein>
    <submittedName>
        <fullName evidence="2">Uncharacterized protein</fullName>
    </submittedName>
</protein>
<reference evidence="3" key="2">
    <citation type="submission" date="2020-12" db="EMBL/GenBank/DDBJ databases">
        <title>New Spironucleus salmonicida genome in near-complete chromosomes.</title>
        <authorList>
            <person name="Xu F."/>
            <person name="Kurt Z."/>
            <person name="Jimenez-Gonzalez A."/>
            <person name="Astvaldsson A."/>
            <person name="Andersson J.O."/>
            <person name="Svard S.G."/>
        </authorList>
    </citation>
    <scope>NUCLEOTIDE SEQUENCE</scope>
    <source>
        <strain evidence="3">ATCC 50377</strain>
    </source>
</reference>
<dbReference type="AlphaFoldDB" id="V6LNJ7"/>
<reference evidence="2 3" key="1">
    <citation type="journal article" date="2014" name="PLoS Genet.">
        <title>The Genome of Spironucleus salmonicida Highlights a Fish Pathogen Adapted to Fluctuating Environments.</title>
        <authorList>
            <person name="Xu F."/>
            <person name="Jerlstrom-Hultqvist J."/>
            <person name="Einarsson E."/>
            <person name="Astvaldsson A."/>
            <person name="Svard S.G."/>
            <person name="Andersson J.O."/>
        </authorList>
    </citation>
    <scope>NUCLEOTIDE SEQUENCE</scope>
    <source>
        <strain evidence="3">ATCC 50377</strain>
    </source>
</reference>
<evidence type="ECO:0000313" key="4">
    <source>
        <dbReference type="Proteomes" id="UP000018208"/>
    </source>
</evidence>
<dbReference type="EMBL" id="KI546100">
    <property type="protein sequence ID" value="EST45296.1"/>
    <property type="molecule type" value="Genomic_DNA"/>
</dbReference>
<gene>
    <name evidence="2" type="ORF">SS50377_14873</name>
    <name evidence="3" type="ORF">SS50377_20242</name>
</gene>
<accession>V6LNJ7</accession>
<keyword evidence="1" id="KW-0175">Coiled coil</keyword>
<evidence type="ECO:0000313" key="3">
    <source>
        <dbReference type="EMBL" id="KAH0576896.1"/>
    </source>
</evidence>